<evidence type="ECO:0000313" key="1">
    <source>
        <dbReference type="EMBL" id="PMD36217.1"/>
    </source>
</evidence>
<dbReference type="EMBL" id="KZ613951">
    <property type="protein sequence ID" value="PMD36217.1"/>
    <property type="molecule type" value="Genomic_DNA"/>
</dbReference>
<protein>
    <submittedName>
        <fullName evidence="1">Uncharacterized protein</fullName>
    </submittedName>
</protein>
<sequence>MHMKLDMYIGAIQGYPVICNMGVKKRLKSLLEKTENLGKLNLKKGKWCNCSQREGEDLVRIVSEQMEGAKSSSMSPYQVYDFRARPDSGWKGARPKAMGICIWLSTNQRGRIDQDSSSDPYRDLPARVHFAAPILDNGGVLLLPSADCDPIREQFGGFVSTPHSSLRSTPEILQFLKGLQVTKENLRTRTTSAPPTFQSALSRPLPLCSLMRFGHDRGHRG</sequence>
<organism evidence="1 2">
    <name type="scientific">Hyaloscypha variabilis (strain UAMH 11265 / GT02V1 / F)</name>
    <name type="common">Meliniomyces variabilis</name>
    <dbReference type="NCBI Taxonomy" id="1149755"/>
    <lineage>
        <taxon>Eukaryota</taxon>
        <taxon>Fungi</taxon>
        <taxon>Dikarya</taxon>
        <taxon>Ascomycota</taxon>
        <taxon>Pezizomycotina</taxon>
        <taxon>Leotiomycetes</taxon>
        <taxon>Helotiales</taxon>
        <taxon>Hyaloscyphaceae</taxon>
        <taxon>Hyaloscypha</taxon>
        <taxon>Hyaloscypha variabilis</taxon>
    </lineage>
</organism>
<gene>
    <name evidence="1" type="ORF">L207DRAFT_587235</name>
</gene>
<dbReference type="AlphaFoldDB" id="A0A2J6RCI5"/>
<accession>A0A2J6RCI5</accession>
<reference evidence="1 2" key="1">
    <citation type="submission" date="2016-04" db="EMBL/GenBank/DDBJ databases">
        <title>A degradative enzymes factory behind the ericoid mycorrhizal symbiosis.</title>
        <authorList>
            <consortium name="DOE Joint Genome Institute"/>
            <person name="Martino E."/>
            <person name="Morin E."/>
            <person name="Grelet G."/>
            <person name="Kuo A."/>
            <person name="Kohler A."/>
            <person name="Daghino S."/>
            <person name="Barry K."/>
            <person name="Choi C."/>
            <person name="Cichocki N."/>
            <person name="Clum A."/>
            <person name="Copeland A."/>
            <person name="Hainaut M."/>
            <person name="Haridas S."/>
            <person name="Labutti K."/>
            <person name="Lindquist E."/>
            <person name="Lipzen A."/>
            <person name="Khouja H.-R."/>
            <person name="Murat C."/>
            <person name="Ohm R."/>
            <person name="Olson A."/>
            <person name="Spatafora J."/>
            <person name="Veneault-Fourrey C."/>
            <person name="Henrissat B."/>
            <person name="Grigoriev I."/>
            <person name="Martin F."/>
            <person name="Perotto S."/>
        </authorList>
    </citation>
    <scope>NUCLEOTIDE SEQUENCE [LARGE SCALE GENOMIC DNA]</scope>
    <source>
        <strain evidence="1 2">F</strain>
    </source>
</reference>
<proteinExistence type="predicted"/>
<evidence type="ECO:0000313" key="2">
    <source>
        <dbReference type="Proteomes" id="UP000235786"/>
    </source>
</evidence>
<name>A0A2J6RCI5_HYAVF</name>
<keyword evidence="2" id="KW-1185">Reference proteome</keyword>
<dbReference type="Proteomes" id="UP000235786">
    <property type="component" value="Unassembled WGS sequence"/>
</dbReference>